<proteinExistence type="predicted"/>
<organism evidence="1 2">
    <name type="scientific">Oryza sativa subsp. japonica</name>
    <name type="common">Rice</name>
    <dbReference type="NCBI Taxonomy" id="39947"/>
    <lineage>
        <taxon>Eukaryota</taxon>
        <taxon>Viridiplantae</taxon>
        <taxon>Streptophyta</taxon>
        <taxon>Embryophyta</taxon>
        <taxon>Tracheophyta</taxon>
        <taxon>Spermatophyta</taxon>
        <taxon>Magnoliopsida</taxon>
        <taxon>Liliopsida</taxon>
        <taxon>Poales</taxon>
        <taxon>Poaceae</taxon>
        <taxon>BOP clade</taxon>
        <taxon>Oryzoideae</taxon>
        <taxon>Oryzeae</taxon>
        <taxon>Oryzinae</taxon>
        <taxon>Oryza</taxon>
        <taxon>Oryza sativa</taxon>
    </lineage>
</organism>
<dbReference type="EMBL" id="AC105747">
    <property type="protein sequence ID" value="AAT76994.1"/>
    <property type="molecule type" value="Genomic_DNA"/>
</dbReference>
<reference evidence="2" key="2">
    <citation type="journal article" date="2008" name="Nucleic Acids Res.">
        <title>The rice annotation project database (RAP-DB): 2008 update.</title>
        <authorList>
            <consortium name="The rice annotation project (RAP)"/>
        </authorList>
    </citation>
    <scope>GENOME REANNOTATION</scope>
    <source>
        <strain evidence="2">cv. Nipponbare</strain>
    </source>
</reference>
<dbReference type="Proteomes" id="UP000000763">
    <property type="component" value="Chromosome 3"/>
</dbReference>
<dbReference type="AlphaFoldDB" id="Q10EX1"/>
<reference evidence="2" key="1">
    <citation type="journal article" date="2005" name="Nature">
        <title>The map-based sequence of the rice genome.</title>
        <authorList>
            <consortium name="International rice genome sequencing project (IRGSP)"/>
            <person name="Matsumoto T."/>
            <person name="Wu J."/>
            <person name="Kanamori H."/>
            <person name="Katayose Y."/>
            <person name="Fujisawa M."/>
            <person name="Namiki N."/>
            <person name="Mizuno H."/>
            <person name="Yamamoto K."/>
            <person name="Antonio B.A."/>
            <person name="Baba T."/>
            <person name="Sakata K."/>
            <person name="Nagamura Y."/>
            <person name="Aoki H."/>
            <person name="Arikawa K."/>
            <person name="Arita K."/>
            <person name="Bito T."/>
            <person name="Chiden Y."/>
            <person name="Fujitsuka N."/>
            <person name="Fukunaka R."/>
            <person name="Hamada M."/>
            <person name="Harada C."/>
            <person name="Hayashi A."/>
            <person name="Hijishita S."/>
            <person name="Honda M."/>
            <person name="Hosokawa S."/>
            <person name="Ichikawa Y."/>
            <person name="Idonuma A."/>
            <person name="Iijima M."/>
            <person name="Ikeda M."/>
            <person name="Ikeno M."/>
            <person name="Ito K."/>
            <person name="Ito S."/>
            <person name="Ito T."/>
            <person name="Ito Y."/>
            <person name="Ito Y."/>
            <person name="Iwabuchi A."/>
            <person name="Kamiya K."/>
            <person name="Karasawa W."/>
            <person name="Kurita K."/>
            <person name="Katagiri S."/>
            <person name="Kikuta A."/>
            <person name="Kobayashi H."/>
            <person name="Kobayashi N."/>
            <person name="Machita K."/>
            <person name="Maehara T."/>
            <person name="Masukawa M."/>
            <person name="Mizubayashi T."/>
            <person name="Mukai Y."/>
            <person name="Nagasaki H."/>
            <person name="Nagata Y."/>
            <person name="Naito S."/>
            <person name="Nakashima M."/>
            <person name="Nakama Y."/>
            <person name="Nakamichi Y."/>
            <person name="Nakamura M."/>
            <person name="Meguro A."/>
            <person name="Negishi M."/>
            <person name="Ohta I."/>
            <person name="Ohta T."/>
            <person name="Okamoto M."/>
            <person name="Ono N."/>
            <person name="Saji S."/>
            <person name="Sakaguchi M."/>
            <person name="Sakai K."/>
            <person name="Shibata M."/>
            <person name="Shimokawa T."/>
            <person name="Song J."/>
            <person name="Takazaki Y."/>
            <person name="Terasawa K."/>
            <person name="Tsugane M."/>
            <person name="Tsuji K."/>
            <person name="Ueda S."/>
            <person name="Waki K."/>
            <person name="Yamagata H."/>
            <person name="Yamamoto M."/>
            <person name="Yamamoto S."/>
            <person name="Yamane H."/>
            <person name="Yoshiki S."/>
            <person name="Yoshihara R."/>
            <person name="Yukawa K."/>
            <person name="Zhong H."/>
            <person name="Yano M."/>
            <person name="Yuan Q."/>
            <person name="Ouyang S."/>
            <person name="Liu J."/>
            <person name="Jones K.M."/>
            <person name="Gansberger K."/>
            <person name="Moffat K."/>
            <person name="Hill J."/>
            <person name="Bera J."/>
            <person name="Fadrosh D."/>
            <person name="Jin S."/>
            <person name="Johri S."/>
            <person name="Kim M."/>
            <person name="Overton L."/>
            <person name="Reardon M."/>
            <person name="Tsitrin T."/>
            <person name="Vuong H."/>
            <person name="Weaver B."/>
            <person name="Ciecko A."/>
            <person name="Tallon L."/>
            <person name="Jackson J."/>
            <person name="Pai G."/>
            <person name="Aken S.V."/>
            <person name="Utterback T."/>
            <person name="Reidmuller S."/>
            <person name="Feldblyum T."/>
            <person name="Hsiao J."/>
            <person name="Zismann V."/>
            <person name="Iobst S."/>
            <person name="de Vazeille A.R."/>
            <person name="Buell C.R."/>
            <person name="Ying K."/>
            <person name="Li Y."/>
            <person name="Lu T."/>
            <person name="Huang Y."/>
            <person name="Zhao Q."/>
            <person name="Feng Q."/>
            <person name="Zhang L."/>
            <person name="Zhu J."/>
            <person name="Weng Q."/>
            <person name="Mu J."/>
            <person name="Lu Y."/>
            <person name="Fan D."/>
            <person name="Liu Y."/>
            <person name="Guan J."/>
            <person name="Zhang Y."/>
            <person name="Yu S."/>
            <person name="Liu X."/>
            <person name="Zhang Y."/>
            <person name="Hong G."/>
            <person name="Han B."/>
            <person name="Choisne N."/>
            <person name="Demange N."/>
            <person name="Orjeda G."/>
            <person name="Samain S."/>
            <person name="Cattolico L."/>
            <person name="Pelletier E."/>
            <person name="Couloux A."/>
            <person name="Segurens B."/>
            <person name="Wincker P."/>
            <person name="D'Hont A."/>
            <person name="Scarpelli C."/>
            <person name="Weissenbach J."/>
            <person name="Salanoubat M."/>
            <person name="Quetier F."/>
            <person name="Yu Y."/>
            <person name="Kim H.R."/>
            <person name="Rambo T."/>
            <person name="Currie J."/>
            <person name="Collura K."/>
            <person name="Luo M."/>
            <person name="Yang T."/>
            <person name="Ammiraju J.S.S."/>
            <person name="Engler F."/>
            <person name="Soderlund C."/>
            <person name="Wing R.A."/>
            <person name="Palmer L.E."/>
            <person name="de la Bastide M."/>
            <person name="Spiegel L."/>
            <person name="Nascimento L."/>
            <person name="Zutavern T."/>
            <person name="O'Shaughnessy A."/>
            <person name="Dike S."/>
            <person name="Dedhia N."/>
            <person name="Preston R."/>
            <person name="Balija V."/>
            <person name="McCombie W.R."/>
            <person name="Chow T."/>
            <person name="Chen H."/>
            <person name="Chung M."/>
            <person name="Chen C."/>
            <person name="Shaw J."/>
            <person name="Wu H."/>
            <person name="Hsiao K."/>
            <person name="Chao Y."/>
            <person name="Chu M."/>
            <person name="Cheng C."/>
            <person name="Hour A."/>
            <person name="Lee P."/>
            <person name="Lin S."/>
            <person name="Lin Y."/>
            <person name="Liou J."/>
            <person name="Liu S."/>
            <person name="Hsing Y."/>
            <person name="Raghuvanshi S."/>
            <person name="Mohanty A."/>
            <person name="Bharti A.K."/>
            <person name="Gaur A."/>
            <person name="Gupta V."/>
            <person name="Kumar D."/>
            <person name="Ravi V."/>
            <person name="Vij S."/>
            <person name="Kapur A."/>
            <person name="Khurana P."/>
            <person name="Khurana P."/>
            <person name="Khurana J.P."/>
            <person name="Tyagi A.K."/>
            <person name="Gaikwad K."/>
            <person name="Singh A."/>
            <person name="Dalal V."/>
            <person name="Srivastava S."/>
            <person name="Dixit A."/>
            <person name="Pal A.K."/>
            <person name="Ghazi I.A."/>
            <person name="Yadav M."/>
            <person name="Pandit A."/>
            <person name="Bhargava A."/>
            <person name="Sureshbabu K."/>
            <person name="Batra K."/>
            <person name="Sharma T.R."/>
            <person name="Mohapatra T."/>
            <person name="Singh N.K."/>
            <person name="Messing J."/>
            <person name="Nelson A.B."/>
            <person name="Fuks G."/>
            <person name="Kavchok S."/>
            <person name="Keizer G."/>
            <person name="Linton E."/>
            <person name="Llaca V."/>
            <person name="Song R."/>
            <person name="Tanyolac B."/>
            <person name="Young S."/>
            <person name="Ho-Il K."/>
            <person name="Hahn J.H."/>
            <person name="Sangsakoo G."/>
            <person name="Vanavichit A."/>
            <person name="de Mattos Luiz.A.T."/>
            <person name="Zimmer P.D."/>
            <person name="Malone G."/>
            <person name="Dellagostin O."/>
            <person name="de Oliveira A.C."/>
            <person name="Bevan M."/>
            <person name="Bancroft I."/>
            <person name="Minx P."/>
            <person name="Cordum H."/>
            <person name="Wilson R."/>
            <person name="Cheng Z."/>
            <person name="Jin W."/>
            <person name="Jiang J."/>
            <person name="Leong S.A."/>
            <person name="Iwama H."/>
            <person name="Gojobori T."/>
            <person name="Itoh T."/>
            <person name="Niimura Y."/>
            <person name="Fujii Y."/>
            <person name="Habara T."/>
            <person name="Sakai H."/>
            <person name="Sato Y."/>
            <person name="Wilson G."/>
            <person name="Kumar K."/>
            <person name="McCouch S."/>
            <person name="Juretic N."/>
            <person name="Hoen D."/>
            <person name="Wright S."/>
            <person name="Bruskiewich R."/>
            <person name="Bureau T."/>
            <person name="Miyao A."/>
            <person name="Hirochika H."/>
            <person name="Nishikawa T."/>
            <person name="Kadowaki K."/>
            <person name="Sugiura M."/>
            <person name="Burr B."/>
            <person name="Sasaki T."/>
        </authorList>
    </citation>
    <scope>NUCLEOTIDE SEQUENCE [LARGE SCALE GENOMIC DNA]</scope>
    <source>
        <strain evidence="2">cv. Nipponbare</strain>
    </source>
</reference>
<evidence type="ECO:0000313" key="1">
    <source>
        <dbReference type="EMBL" id="AAT76994.1"/>
    </source>
</evidence>
<protein>
    <submittedName>
        <fullName evidence="1">Uncharacterized protein</fullName>
    </submittedName>
</protein>
<sequence length="43" mass="4585">MARLGCLGLGLRMMVASSAPLPSRRLRLGGPVSPPLPPWFLLV</sequence>
<gene>
    <name evidence="1" type="ORF">OSJNBb0101N11.7</name>
</gene>
<accession>Q10EX1</accession>
<evidence type="ECO:0000313" key="2">
    <source>
        <dbReference type="Proteomes" id="UP000000763"/>
    </source>
</evidence>
<name>Q10EX1_ORYSJ</name>